<dbReference type="PROSITE" id="PS00578">
    <property type="entry name" value="RIBOSOMAL_S6E"/>
    <property type="match status" value="1"/>
</dbReference>
<dbReference type="AlphaFoldDB" id="A0A147JWT9"/>
<evidence type="ECO:0000256" key="1">
    <source>
        <dbReference type="ARBA" id="ARBA00009312"/>
    </source>
</evidence>
<dbReference type="GO" id="GO:0003735">
    <property type="term" value="F:structural constituent of ribosome"/>
    <property type="evidence" value="ECO:0007669"/>
    <property type="project" value="InterPro"/>
</dbReference>
<dbReference type="SMART" id="SM01405">
    <property type="entry name" value="Ribosomal_S6e"/>
    <property type="match status" value="1"/>
</dbReference>
<organism evidence="6 7">
    <name type="scientific">Hadarchaeum yellowstonense</name>
    <dbReference type="NCBI Taxonomy" id="1776334"/>
    <lineage>
        <taxon>Archaea</taxon>
        <taxon>Methanobacteriati</taxon>
        <taxon>Candidatus Hadarchaeota</taxon>
        <taxon>Candidatus Hadarchaeia</taxon>
        <taxon>Candidatus Hadarchaeales</taxon>
        <taxon>Candidatus Hadarchaeaceae</taxon>
        <taxon>Candidatus Hadarchaeum</taxon>
    </lineage>
</organism>
<evidence type="ECO:0000256" key="2">
    <source>
        <dbReference type="ARBA" id="ARBA00022980"/>
    </source>
</evidence>
<proteinExistence type="inferred from homology"/>
<evidence type="ECO:0000256" key="3">
    <source>
        <dbReference type="ARBA" id="ARBA00023274"/>
    </source>
</evidence>
<comment type="caution">
    <text evidence="6">The sequence shown here is derived from an EMBL/GenBank/DDBJ whole genome shotgun (WGS) entry which is preliminary data.</text>
</comment>
<dbReference type="STRING" id="1776334.APZ16_01170"/>
<keyword evidence="2 4" id="KW-0689">Ribosomal protein</keyword>
<protein>
    <recommendedName>
        <fullName evidence="4">Small ribosomal subunit protein eS6</fullName>
    </recommendedName>
</protein>
<evidence type="ECO:0000313" key="6">
    <source>
        <dbReference type="EMBL" id="KUO40943.1"/>
    </source>
</evidence>
<dbReference type="GO" id="GO:0006412">
    <property type="term" value="P:translation"/>
    <property type="evidence" value="ECO:0007669"/>
    <property type="project" value="UniProtKB-UniRule"/>
</dbReference>
<evidence type="ECO:0000256" key="5">
    <source>
        <dbReference type="SAM" id="MobiDB-lite"/>
    </source>
</evidence>
<gene>
    <name evidence="4" type="primary">rps6e</name>
    <name evidence="6" type="ORF">APZ16_01170</name>
</gene>
<dbReference type="InterPro" id="IPR001377">
    <property type="entry name" value="Ribosomal_eS6"/>
</dbReference>
<dbReference type="GO" id="GO:1990904">
    <property type="term" value="C:ribonucleoprotein complex"/>
    <property type="evidence" value="ECO:0007669"/>
    <property type="project" value="UniProtKB-KW"/>
</dbReference>
<sequence>MPLKMVVADPKTGKSYKLEVREPEARRLIGLRIGDKFDGGIAGLPGYELQITGGTDRDGFPMRPDISGSGRVSVLLAGGPGFSPRRPGERRRKMVRGSRVSEDIVQLNVVITKWGEKPVEEIIQPKEAKQG</sequence>
<dbReference type="Proteomes" id="UP000074294">
    <property type="component" value="Unassembled WGS sequence"/>
</dbReference>
<dbReference type="HAMAP" id="MF_00512">
    <property type="entry name" value="Ribosomal_eS6"/>
    <property type="match status" value="1"/>
</dbReference>
<dbReference type="EMBL" id="LQMQ01000031">
    <property type="protein sequence ID" value="KUO40943.1"/>
    <property type="molecule type" value="Genomic_DNA"/>
</dbReference>
<dbReference type="GO" id="GO:0005840">
    <property type="term" value="C:ribosome"/>
    <property type="evidence" value="ECO:0007669"/>
    <property type="project" value="UniProtKB-KW"/>
</dbReference>
<evidence type="ECO:0000313" key="7">
    <source>
        <dbReference type="Proteomes" id="UP000074294"/>
    </source>
</evidence>
<comment type="similarity">
    <text evidence="1 4">Belongs to the eukaryotic ribosomal protein eS6 family.</text>
</comment>
<accession>A0A147JWT9</accession>
<keyword evidence="3 4" id="KW-0687">Ribonucleoprotein</keyword>
<dbReference type="PANTHER" id="PTHR11502">
    <property type="entry name" value="40S RIBOSOMAL PROTEIN S6"/>
    <property type="match status" value="1"/>
</dbReference>
<dbReference type="InterPro" id="IPR018282">
    <property type="entry name" value="Ribosomal_eS6_CS"/>
</dbReference>
<evidence type="ECO:0000256" key="4">
    <source>
        <dbReference type="HAMAP-Rule" id="MF_00512"/>
    </source>
</evidence>
<dbReference type="Pfam" id="PF01092">
    <property type="entry name" value="Ribosomal_S6e"/>
    <property type="match status" value="1"/>
</dbReference>
<reference evidence="6 7" key="1">
    <citation type="journal article" date="2016" name="Nat. Microbiol.">
        <title>Genomic inference of the metabolism of cosmopolitan subsurface Archaea, Hadesarchaea.</title>
        <authorList>
            <person name="Baker B.J."/>
            <person name="Saw J.H."/>
            <person name="Lind A.E."/>
            <person name="Lazar C.S."/>
            <person name="Hinrichs K.-U."/>
            <person name="Teske A.P."/>
            <person name="Ettema T.J."/>
        </authorList>
    </citation>
    <scope>NUCLEOTIDE SEQUENCE [LARGE SCALE GENOMIC DNA]</scope>
</reference>
<dbReference type="NCBIfam" id="NF003294">
    <property type="entry name" value="PRK04290.1-3"/>
    <property type="match status" value="1"/>
</dbReference>
<feature type="region of interest" description="Disordered" evidence="5">
    <location>
        <begin position="77"/>
        <end position="97"/>
    </location>
</feature>
<name>A0A147JWT9_HADYE</name>
<dbReference type="InterPro" id="IPR020924">
    <property type="entry name" value="Ribosomal_eS6_arc"/>
</dbReference>